<dbReference type="OrthoDB" id="9783876at2"/>
<evidence type="ECO:0000256" key="3">
    <source>
        <dbReference type="ARBA" id="ARBA00023163"/>
    </source>
</evidence>
<organism evidence="5 6">
    <name type="scientific">Parashewanella spongiae</name>
    <dbReference type="NCBI Taxonomy" id="342950"/>
    <lineage>
        <taxon>Bacteria</taxon>
        <taxon>Pseudomonadati</taxon>
        <taxon>Pseudomonadota</taxon>
        <taxon>Gammaproteobacteria</taxon>
        <taxon>Alteromonadales</taxon>
        <taxon>Shewanellaceae</taxon>
        <taxon>Parashewanella</taxon>
    </lineage>
</organism>
<evidence type="ECO:0000259" key="4">
    <source>
        <dbReference type="PROSITE" id="PS01124"/>
    </source>
</evidence>
<evidence type="ECO:0000313" key="5">
    <source>
        <dbReference type="EMBL" id="RJY18366.1"/>
    </source>
</evidence>
<protein>
    <submittedName>
        <fullName evidence="5">AraC family transcriptional regulator</fullName>
    </submittedName>
</protein>
<accession>A0A3A6UH92</accession>
<keyword evidence="2" id="KW-0238">DNA-binding</keyword>
<dbReference type="Proteomes" id="UP000273022">
    <property type="component" value="Unassembled WGS sequence"/>
</dbReference>
<keyword evidence="1" id="KW-0805">Transcription regulation</keyword>
<keyword evidence="6" id="KW-1185">Reference proteome</keyword>
<evidence type="ECO:0000313" key="6">
    <source>
        <dbReference type="Proteomes" id="UP000273022"/>
    </source>
</evidence>
<evidence type="ECO:0000256" key="1">
    <source>
        <dbReference type="ARBA" id="ARBA00023015"/>
    </source>
</evidence>
<dbReference type="SUPFAM" id="SSF46689">
    <property type="entry name" value="Homeodomain-like"/>
    <property type="match status" value="2"/>
</dbReference>
<dbReference type="AlphaFoldDB" id="A0A3A6UH92"/>
<dbReference type="PROSITE" id="PS01124">
    <property type="entry name" value="HTH_ARAC_FAMILY_2"/>
    <property type="match status" value="1"/>
</dbReference>
<sequence>MQLLNQILSSFHLNATIFHRAKMCNTWSTDTSGSGHASFHFISSGNAYLHTQEHQGVELNAGDMVIFPHDSQHLISNSSTANPDAPFISYAMDQSFPQSTGLVCGYFDFSEDKTHPLLQQLPACIILKQNSDHNLNRFLIHALVAEVELGALSSNVMLSRMSEVFFMSVLRSLADEPEKVGFFKAIQDPKMYKVLTAIQNDLGFNWSVQNLAEIGGYSRASFAQHFKSYLGLSPLEYLTRLRLSSAQKRLKSGDSVFQVALEVGYQSDAAFAKAFKRHFGYGPGASRF</sequence>
<dbReference type="Gene3D" id="1.10.10.60">
    <property type="entry name" value="Homeodomain-like"/>
    <property type="match status" value="1"/>
</dbReference>
<dbReference type="PRINTS" id="PR00032">
    <property type="entry name" value="HTHARAC"/>
</dbReference>
<reference evidence="5 6" key="1">
    <citation type="submission" date="2018-09" db="EMBL/GenBank/DDBJ databases">
        <title>Phylogeny of the Shewanellaceae, and recommendation for two new genera, Pseudoshewanella and Parashewanella.</title>
        <authorList>
            <person name="Wang G."/>
        </authorList>
    </citation>
    <scope>NUCLEOTIDE SEQUENCE [LARGE SCALE GENOMIC DNA]</scope>
    <source>
        <strain evidence="5 6">KCTC 22492</strain>
    </source>
</reference>
<feature type="domain" description="HTH araC/xylS-type" evidence="4">
    <location>
        <begin position="192"/>
        <end position="288"/>
    </location>
</feature>
<proteinExistence type="predicted"/>
<dbReference type="PANTHER" id="PTHR11019:SF159">
    <property type="entry name" value="TRANSCRIPTIONAL REGULATOR-RELATED"/>
    <property type="match status" value="1"/>
</dbReference>
<dbReference type="PANTHER" id="PTHR11019">
    <property type="entry name" value="HTH-TYPE TRANSCRIPTIONAL REGULATOR NIMR"/>
    <property type="match status" value="1"/>
</dbReference>
<name>A0A3A6UH92_9GAMM</name>
<dbReference type="InterPro" id="IPR032783">
    <property type="entry name" value="AraC_lig"/>
</dbReference>
<dbReference type="SMART" id="SM00342">
    <property type="entry name" value="HTH_ARAC"/>
    <property type="match status" value="1"/>
</dbReference>
<evidence type="ECO:0000256" key="2">
    <source>
        <dbReference type="ARBA" id="ARBA00023125"/>
    </source>
</evidence>
<dbReference type="InterPro" id="IPR009057">
    <property type="entry name" value="Homeodomain-like_sf"/>
</dbReference>
<dbReference type="RefSeq" id="WP_121852694.1">
    <property type="nucleotide sequence ID" value="NZ_CP037952.1"/>
</dbReference>
<keyword evidence="3" id="KW-0804">Transcription</keyword>
<dbReference type="EMBL" id="QYYH01000024">
    <property type="protein sequence ID" value="RJY18366.1"/>
    <property type="molecule type" value="Genomic_DNA"/>
</dbReference>
<dbReference type="Pfam" id="PF12833">
    <property type="entry name" value="HTH_18"/>
    <property type="match status" value="1"/>
</dbReference>
<dbReference type="InterPro" id="IPR020449">
    <property type="entry name" value="Tscrpt_reg_AraC-type_HTH"/>
</dbReference>
<dbReference type="Pfam" id="PF12852">
    <property type="entry name" value="Cupin_6"/>
    <property type="match status" value="1"/>
</dbReference>
<dbReference type="GO" id="GO:0003700">
    <property type="term" value="F:DNA-binding transcription factor activity"/>
    <property type="evidence" value="ECO:0007669"/>
    <property type="project" value="InterPro"/>
</dbReference>
<comment type="caution">
    <text evidence="5">The sequence shown here is derived from an EMBL/GenBank/DDBJ whole genome shotgun (WGS) entry which is preliminary data.</text>
</comment>
<gene>
    <name evidence="5" type="ORF">D5R81_05725</name>
</gene>
<dbReference type="GO" id="GO:0043565">
    <property type="term" value="F:sequence-specific DNA binding"/>
    <property type="evidence" value="ECO:0007669"/>
    <property type="project" value="InterPro"/>
</dbReference>
<dbReference type="InterPro" id="IPR018060">
    <property type="entry name" value="HTH_AraC"/>
</dbReference>